<accession>A0A0F9M159</accession>
<evidence type="ECO:0000313" key="1">
    <source>
        <dbReference type="EMBL" id="KKM93091.1"/>
    </source>
</evidence>
<sequence length="66" mass="7636">MNNKELLKKAIEAGFDYEKCARVRDSNGREAVQMPKDLESLSRLEESVPSLMNVDNSSFHYWMVRA</sequence>
<organism evidence="1">
    <name type="scientific">marine sediment metagenome</name>
    <dbReference type="NCBI Taxonomy" id="412755"/>
    <lineage>
        <taxon>unclassified sequences</taxon>
        <taxon>metagenomes</taxon>
        <taxon>ecological metagenomes</taxon>
    </lineage>
</organism>
<gene>
    <name evidence="1" type="ORF">LCGC14_1212020</name>
</gene>
<name>A0A0F9M159_9ZZZZ</name>
<protein>
    <submittedName>
        <fullName evidence="1">Uncharacterized protein</fullName>
    </submittedName>
</protein>
<dbReference type="AlphaFoldDB" id="A0A0F9M159"/>
<comment type="caution">
    <text evidence="1">The sequence shown here is derived from an EMBL/GenBank/DDBJ whole genome shotgun (WGS) entry which is preliminary data.</text>
</comment>
<proteinExistence type="predicted"/>
<reference evidence="1" key="1">
    <citation type="journal article" date="2015" name="Nature">
        <title>Complex archaea that bridge the gap between prokaryotes and eukaryotes.</title>
        <authorList>
            <person name="Spang A."/>
            <person name="Saw J.H."/>
            <person name="Jorgensen S.L."/>
            <person name="Zaremba-Niedzwiedzka K."/>
            <person name="Martijn J."/>
            <person name="Lind A.E."/>
            <person name="van Eijk R."/>
            <person name="Schleper C."/>
            <person name="Guy L."/>
            <person name="Ettema T.J."/>
        </authorList>
    </citation>
    <scope>NUCLEOTIDE SEQUENCE</scope>
</reference>
<dbReference type="EMBL" id="LAZR01006313">
    <property type="protein sequence ID" value="KKM93091.1"/>
    <property type="molecule type" value="Genomic_DNA"/>
</dbReference>